<evidence type="ECO:0000313" key="2">
    <source>
        <dbReference type="EMBL" id="KAK1470464.1"/>
    </source>
</evidence>
<gene>
    <name evidence="2" type="ORF">CCUS01_17432</name>
</gene>
<dbReference type="Proteomes" id="UP001239213">
    <property type="component" value="Unassembled WGS sequence"/>
</dbReference>
<comment type="caution">
    <text evidence="2">The sequence shown here is derived from an EMBL/GenBank/DDBJ whole genome shotgun (WGS) entry which is preliminary data.</text>
</comment>
<reference evidence="2" key="1">
    <citation type="submission" date="2016-11" db="EMBL/GenBank/DDBJ databases">
        <title>The genome sequence of Colletotrichum cuscutae.</title>
        <authorList>
            <person name="Baroncelli R."/>
        </authorList>
    </citation>
    <scope>NUCLEOTIDE SEQUENCE</scope>
    <source>
        <strain evidence="2">IMI 304802</strain>
    </source>
</reference>
<accession>A0AAI9V6K6</accession>
<keyword evidence="3" id="KW-1185">Reference proteome</keyword>
<organism evidence="2 3">
    <name type="scientific">Colletotrichum cuscutae</name>
    <dbReference type="NCBI Taxonomy" id="1209917"/>
    <lineage>
        <taxon>Eukaryota</taxon>
        <taxon>Fungi</taxon>
        <taxon>Dikarya</taxon>
        <taxon>Ascomycota</taxon>
        <taxon>Pezizomycotina</taxon>
        <taxon>Sordariomycetes</taxon>
        <taxon>Hypocreomycetidae</taxon>
        <taxon>Glomerellales</taxon>
        <taxon>Glomerellaceae</taxon>
        <taxon>Colletotrichum</taxon>
        <taxon>Colletotrichum acutatum species complex</taxon>
    </lineage>
</organism>
<dbReference type="EMBL" id="MPDP01000225">
    <property type="protein sequence ID" value="KAK1470464.1"/>
    <property type="molecule type" value="Genomic_DNA"/>
</dbReference>
<proteinExistence type="predicted"/>
<sequence length="1001" mass="111371">MWFLAKMGSQTAVPIPPTLHHSLPFNVNDTKTSFAFGFFPSLTLLSLHFFLPRNVRPFPQRPLLQTPGRGNALLSFRQIPLTFLFSFSDGIIRSILSFPMGPKVHVWFKSHSNSLLHGLTGSLAHNCFSLFPSPHPRLLSVLFCNNSPTHRSKVNGVLNVPSAPAARLDGNDESPPSGGLLGILIPMDGLTPRNSTTIPTGLALLFVAQLTDYCKSWFAAAITSRDLRCAHPTCCYRGRKKSESTPTRFDILAFSNVFASHPITPALPKNTRSYVFGPPAVVPAALPPKPPSNEEVVVDRSIHTDPFNGRPSSKCMWADSPIIIEGSGFKNPDSIPAPTQEHHKTISCESTCQLFSAKYHYCHFLQPPMYQHTSLGLHLATALFGGHLRASMPTSCAGLKHTKGPIQSLIENRYMPGIVPASASNFMETQSNGRKASLPAHSKTFSPSQSLFNNSTIWSRSKYGGTMENSDNILLTRMWQQRFRPAYRIKPIVSSIASGPKHENKQVFSNYFAYSMTTYHQRRVPCATGETCCFGSLSFDGLTVLNKDYNYSLMACRSKSRTRGSKSQVSPILKLNRIYERSLPQSPDHLHRKHQNLASRPDCRNRPQQPDQGNEAQFPTNKRMSHFPNPCALHTYFRYFGHLCHDQLLLLLEGQALVPATPGNHESPVSISSHSTEDGQLLMATSCINWPWLLRDGSRGWTAANSATNPSVGSVAPANLSPVITDKLPTSGAMIAHDGHYEMASLDNFGTIFLILRYDLSHDQRPNWEPRLLATSWGSTHSRLASSVLFGDSLSYAEPAAQNWVANRASFALTRPSFKQSRTLPLRAVSPAAVVTTGVITRRLNEGRLPGRRKMEWSLPVAVYDSPVNPELVTQSRESYRSTSTREFPWSASLLSSFPASYNQEAQKKNLVPTLMVMTVAERQYARKREREKKKKKKKYASIPKREEPIRCSYPLSVYTAEDILTSSRWSILEYDRSFMAGGGRELSGLGLAQRRVCRLE</sequence>
<feature type="compositionally biased region" description="Polar residues" evidence="1">
    <location>
        <begin position="606"/>
        <end position="622"/>
    </location>
</feature>
<protein>
    <submittedName>
        <fullName evidence="2">Uncharacterized protein</fullName>
    </submittedName>
</protein>
<feature type="region of interest" description="Disordered" evidence="1">
    <location>
        <begin position="584"/>
        <end position="622"/>
    </location>
</feature>
<evidence type="ECO:0000313" key="3">
    <source>
        <dbReference type="Proteomes" id="UP001239213"/>
    </source>
</evidence>
<dbReference type="AlphaFoldDB" id="A0AAI9V6K6"/>
<evidence type="ECO:0000256" key="1">
    <source>
        <dbReference type="SAM" id="MobiDB-lite"/>
    </source>
</evidence>
<name>A0AAI9V6K6_9PEZI</name>